<sequence>MLQPSELDTDLPLAAAPVRLLALAAREPDWTPLSAQMALRYGTDLRLTWLNSGKQALHALRESTVDAVLIGELGDSWKVSAERIRDFVLAVQALDGSAALVVLLPVPDDLLQAELHERDCAVCVSPRMWDSPALPAAVAEALRRRQRGQELQRLSTAHHRRLLREQADAESVLRLQRDVLRTLQGATAVEADGWSARYDELLRASILSSPQWLAAAVAELVHDLFAVGCSPPEFLVLHADRVQALAAGCAGRTSQQVLSRANLLALEVLAHLGERYRQANRSADTPADVPKIRTVA</sequence>
<evidence type="ECO:0000313" key="1">
    <source>
        <dbReference type="EMBL" id="HGT40490.1"/>
    </source>
</evidence>
<gene>
    <name evidence="1" type="ORF">ENS64_14695</name>
</gene>
<accession>A0A7C4QX02</accession>
<protein>
    <submittedName>
        <fullName evidence="1">Uncharacterized protein</fullName>
    </submittedName>
</protein>
<organism evidence="1">
    <name type="scientific">Schlesneria paludicola</name>
    <dbReference type="NCBI Taxonomy" id="360056"/>
    <lineage>
        <taxon>Bacteria</taxon>
        <taxon>Pseudomonadati</taxon>
        <taxon>Planctomycetota</taxon>
        <taxon>Planctomycetia</taxon>
        <taxon>Planctomycetales</taxon>
        <taxon>Planctomycetaceae</taxon>
        <taxon>Schlesneria</taxon>
    </lineage>
</organism>
<proteinExistence type="predicted"/>
<name>A0A7C4QX02_9PLAN</name>
<dbReference type="AlphaFoldDB" id="A0A7C4QX02"/>
<comment type="caution">
    <text evidence="1">The sequence shown here is derived from an EMBL/GenBank/DDBJ whole genome shotgun (WGS) entry which is preliminary data.</text>
</comment>
<reference evidence="1" key="1">
    <citation type="journal article" date="2020" name="mSystems">
        <title>Genome- and Community-Level Interaction Insights into Carbon Utilization and Element Cycling Functions of Hydrothermarchaeota in Hydrothermal Sediment.</title>
        <authorList>
            <person name="Zhou Z."/>
            <person name="Liu Y."/>
            <person name="Xu W."/>
            <person name="Pan J."/>
            <person name="Luo Z.H."/>
            <person name="Li M."/>
        </authorList>
    </citation>
    <scope>NUCLEOTIDE SEQUENCE [LARGE SCALE GENOMIC DNA]</scope>
    <source>
        <strain evidence="1">SpSt-508</strain>
    </source>
</reference>
<dbReference type="EMBL" id="DSVQ01000017">
    <property type="protein sequence ID" value="HGT40490.1"/>
    <property type="molecule type" value="Genomic_DNA"/>
</dbReference>